<sequence>MPRVAASNIFLVKLPLRGLGGFGSSNYITNFVGEVSQHSEYFAFGETFIEEHKNSHNSPYKFNGKELDEETGLYYYSARYYDPKLSLMISVDQLMEKFAGRSPYEYCFSNPINLTDPTGMGPEDPPGKAHVFGTDGTSYGQVRNTGTANDVYIVDPKNVSKTKDGTYVFKKLEQLKDGKGNAVSIDTFKALAGTIYAEASVGAASKDEMLGIFNCIENRAVADGDSILGEMQKPGQVVGYAHRGRIGTESGSNAKIKTQNAFAATIQGLTTNTDITNGAYYWDGTDYSKTARYTQGTTFTSASHNIYNLAENPKAGSNAFGSWSSKFETTSTSGQTVFSRLTIDWRNSQHSKKQANWYGSIKK</sequence>
<protein>
    <submittedName>
        <fullName evidence="1">RHS repeat-associated protein</fullName>
    </submittedName>
</protein>
<evidence type="ECO:0000313" key="2">
    <source>
        <dbReference type="Proteomes" id="UP000320773"/>
    </source>
</evidence>
<accession>A0A543G167</accession>
<dbReference type="InterPro" id="IPR050708">
    <property type="entry name" value="T6SS_VgrG/RHS"/>
</dbReference>
<reference evidence="1 2" key="1">
    <citation type="submission" date="2019-06" db="EMBL/GenBank/DDBJ databases">
        <title>Genomic Encyclopedia of Archaeal and Bacterial Type Strains, Phase II (KMG-II): from individual species to whole genera.</title>
        <authorList>
            <person name="Goeker M."/>
        </authorList>
    </citation>
    <scope>NUCLEOTIDE SEQUENCE [LARGE SCALE GENOMIC DNA]</scope>
    <source>
        <strain evidence="1 2">DSM 24789</strain>
    </source>
</reference>
<comment type="caution">
    <text evidence="1">The sequence shown here is derived from an EMBL/GenBank/DDBJ whole genome shotgun (WGS) entry which is preliminary data.</text>
</comment>
<name>A0A543G167_9FLAO</name>
<gene>
    <name evidence="1" type="ORF">BC670_0666</name>
</gene>
<dbReference type="EMBL" id="VFPJ01000001">
    <property type="protein sequence ID" value="TQM39833.1"/>
    <property type="molecule type" value="Genomic_DNA"/>
</dbReference>
<dbReference type="InterPro" id="IPR022385">
    <property type="entry name" value="Rhs_assc_core"/>
</dbReference>
<dbReference type="Gene3D" id="2.180.10.10">
    <property type="entry name" value="RHS repeat-associated core"/>
    <property type="match status" value="1"/>
</dbReference>
<dbReference type="NCBIfam" id="TIGR03696">
    <property type="entry name" value="Rhs_assc_core"/>
    <property type="match status" value="1"/>
</dbReference>
<dbReference type="PANTHER" id="PTHR32305">
    <property type="match status" value="1"/>
</dbReference>
<evidence type="ECO:0000313" key="1">
    <source>
        <dbReference type="EMBL" id="TQM39833.1"/>
    </source>
</evidence>
<dbReference type="PANTHER" id="PTHR32305:SF15">
    <property type="entry name" value="PROTEIN RHSA-RELATED"/>
    <property type="match status" value="1"/>
</dbReference>
<proteinExistence type="predicted"/>
<organism evidence="1 2">
    <name type="scientific">Flavobacterium branchiophilum</name>
    <dbReference type="NCBI Taxonomy" id="55197"/>
    <lineage>
        <taxon>Bacteria</taxon>
        <taxon>Pseudomonadati</taxon>
        <taxon>Bacteroidota</taxon>
        <taxon>Flavobacteriia</taxon>
        <taxon>Flavobacteriales</taxon>
        <taxon>Flavobacteriaceae</taxon>
        <taxon>Flavobacterium</taxon>
    </lineage>
</organism>
<dbReference type="Proteomes" id="UP000320773">
    <property type="component" value="Unassembled WGS sequence"/>
</dbReference>
<dbReference type="AlphaFoldDB" id="A0A543G167"/>